<protein>
    <submittedName>
        <fullName evidence="2">Uncharacterized protein</fullName>
    </submittedName>
</protein>
<gene>
    <name evidence="2" type="ORF">H6G94_26260</name>
</gene>
<keyword evidence="1" id="KW-0812">Transmembrane</keyword>
<evidence type="ECO:0000256" key="1">
    <source>
        <dbReference type="SAM" id="Phobius"/>
    </source>
</evidence>
<dbReference type="RefSeq" id="WP_190951632.1">
    <property type="nucleotide sequence ID" value="NZ_JACJTC010000020.1"/>
</dbReference>
<reference evidence="2 3" key="1">
    <citation type="journal article" date="2020" name="ISME J.">
        <title>Comparative genomics reveals insights into cyanobacterial evolution and habitat adaptation.</title>
        <authorList>
            <person name="Chen M.Y."/>
            <person name="Teng W.K."/>
            <person name="Zhao L."/>
            <person name="Hu C.X."/>
            <person name="Zhou Y.K."/>
            <person name="Han B.P."/>
            <person name="Song L.R."/>
            <person name="Shu W.S."/>
        </authorList>
    </citation>
    <scope>NUCLEOTIDE SEQUENCE [LARGE SCALE GENOMIC DNA]</scope>
    <source>
        <strain evidence="2 3">FACHB-252</strain>
    </source>
</reference>
<keyword evidence="1" id="KW-0472">Membrane</keyword>
<dbReference type="EMBL" id="JACJTC010000020">
    <property type="protein sequence ID" value="MBD2614737.1"/>
    <property type="molecule type" value="Genomic_DNA"/>
</dbReference>
<accession>A0ABR8HH89</accession>
<comment type="caution">
    <text evidence="2">The sequence shown here is derived from an EMBL/GenBank/DDBJ whole genome shotgun (WGS) entry which is preliminary data.</text>
</comment>
<dbReference type="Proteomes" id="UP000606396">
    <property type="component" value="Unassembled WGS sequence"/>
</dbReference>
<keyword evidence="1" id="KW-1133">Transmembrane helix</keyword>
<proteinExistence type="predicted"/>
<keyword evidence="3" id="KW-1185">Reference proteome</keyword>
<evidence type="ECO:0000313" key="2">
    <source>
        <dbReference type="EMBL" id="MBD2614737.1"/>
    </source>
</evidence>
<feature type="transmembrane region" description="Helical" evidence="1">
    <location>
        <begin position="54"/>
        <end position="77"/>
    </location>
</feature>
<evidence type="ECO:0000313" key="3">
    <source>
        <dbReference type="Proteomes" id="UP000606396"/>
    </source>
</evidence>
<name>A0ABR8HH89_NOSPU</name>
<sequence length="80" mass="9112">MKFPDTQNTKTENNVHVAENTFENINVPETRKSQSINQVQKHSAIANQNFLNRLVGYGFLLVILASFLFIVAIYYGIIKP</sequence>
<organism evidence="2 3">
    <name type="scientific">Nostoc punctiforme FACHB-252</name>
    <dbReference type="NCBI Taxonomy" id="1357509"/>
    <lineage>
        <taxon>Bacteria</taxon>
        <taxon>Bacillati</taxon>
        <taxon>Cyanobacteriota</taxon>
        <taxon>Cyanophyceae</taxon>
        <taxon>Nostocales</taxon>
        <taxon>Nostocaceae</taxon>
        <taxon>Nostoc</taxon>
    </lineage>
</organism>